<dbReference type="InterPro" id="IPR000160">
    <property type="entry name" value="GGDEF_dom"/>
</dbReference>
<keyword evidence="3" id="KW-1185">Reference proteome</keyword>
<evidence type="ECO:0000313" key="2">
    <source>
        <dbReference type="EMBL" id="RXI98756.1"/>
    </source>
</evidence>
<dbReference type="FunFam" id="3.30.70.270:FF:000001">
    <property type="entry name" value="Diguanylate cyclase domain protein"/>
    <property type="match status" value="1"/>
</dbReference>
<dbReference type="AlphaFoldDB" id="A0A4Q0VQG9"/>
<evidence type="ECO:0000313" key="3">
    <source>
        <dbReference type="Proteomes" id="UP000290649"/>
    </source>
</evidence>
<dbReference type="SMART" id="SM00065">
    <property type="entry name" value="GAF"/>
    <property type="match status" value="2"/>
</dbReference>
<organism evidence="2 3">
    <name type="scientific">Anaerobacillus alkaliphilus</name>
    <dbReference type="NCBI Taxonomy" id="1548597"/>
    <lineage>
        <taxon>Bacteria</taxon>
        <taxon>Bacillati</taxon>
        <taxon>Bacillota</taxon>
        <taxon>Bacilli</taxon>
        <taxon>Bacillales</taxon>
        <taxon>Bacillaceae</taxon>
        <taxon>Anaerobacillus</taxon>
    </lineage>
</organism>
<name>A0A4Q0VQG9_9BACI</name>
<dbReference type="EMBL" id="QOUX01000046">
    <property type="protein sequence ID" value="RXI98756.1"/>
    <property type="molecule type" value="Genomic_DNA"/>
</dbReference>
<dbReference type="InterPro" id="IPR043128">
    <property type="entry name" value="Rev_trsase/Diguanyl_cyclase"/>
</dbReference>
<dbReference type="InterPro" id="IPR003018">
    <property type="entry name" value="GAF"/>
</dbReference>
<reference evidence="2 3" key="1">
    <citation type="journal article" date="2019" name="Int. J. Syst. Evol. Microbiol.">
        <title>Anaerobacillus alkaliphilus sp. nov., a novel alkaliphilic and moderately halophilic bacterium.</title>
        <authorList>
            <person name="Borsodi A.K."/>
            <person name="Aszalos J.M."/>
            <person name="Bihari P."/>
            <person name="Nagy I."/>
            <person name="Schumann P."/>
            <person name="Sproer C."/>
            <person name="Kovacs A.L."/>
            <person name="Boka K."/>
            <person name="Dobosy P."/>
            <person name="Ovari M."/>
            <person name="Szili-Kovacs T."/>
            <person name="Toth E."/>
        </authorList>
    </citation>
    <scope>NUCLEOTIDE SEQUENCE [LARGE SCALE GENOMIC DNA]</scope>
    <source>
        <strain evidence="2 3">B16-10</strain>
    </source>
</reference>
<dbReference type="SUPFAM" id="SSF55073">
    <property type="entry name" value="Nucleotide cyclase"/>
    <property type="match status" value="1"/>
</dbReference>
<proteinExistence type="predicted"/>
<dbReference type="InterPro" id="IPR050469">
    <property type="entry name" value="Diguanylate_Cyclase"/>
</dbReference>
<dbReference type="Gene3D" id="3.30.70.270">
    <property type="match status" value="1"/>
</dbReference>
<dbReference type="CDD" id="cd01949">
    <property type="entry name" value="GGDEF"/>
    <property type="match status" value="1"/>
</dbReference>
<dbReference type="Pfam" id="PF00990">
    <property type="entry name" value="GGDEF"/>
    <property type="match status" value="1"/>
</dbReference>
<dbReference type="PANTHER" id="PTHR45138:SF9">
    <property type="entry name" value="DIGUANYLATE CYCLASE DGCM-RELATED"/>
    <property type="match status" value="1"/>
</dbReference>
<dbReference type="InterPro" id="IPR029787">
    <property type="entry name" value="Nucleotide_cyclase"/>
</dbReference>
<dbReference type="SMART" id="SM00267">
    <property type="entry name" value="GGDEF"/>
    <property type="match status" value="1"/>
</dbReference>
<dbReference type="GO" id="GO:0005886">
    <property type="term" value="C:plasma membrane"/>
    <property type="evidence" value="ECO:0007669"/>
    <property type="project" value="TreeGrafter"/>
</dbReference>
<dbReference type="PANTHER" id="PTHR45138">
    <property type="entry name" value="REGULATORY COMPONENTS OF SENSORY TRANSDUCTION SYSTEM"/>
    <property type="match status" value="1"/>
</dbReference>
<dbReference type="Gene3D" id="3.30.450.40">
    <property type="match status" value="2"/>
</dbReference>
<dbReference type="SUPFAM" id="SSF55781">
    <property type="entry name" value="GAF domain-like"/>
    <property type="match status" value="2"/>
</dbReference>
<evidence type="ECO:0000259" key="1">
    <source>
        <dbReference type="PROSITE" id="PS50887"/>
    </source>
</evidence>
<gene>
    <name evidence="2" type="ORF">DS745_19795</name>
</gene>
<dbReference type="Pfam" id="PF01590">
    <property type="entry name" value="GAF"/>
    <property type="match status" value="1"/>
</dbReference>
<dbReference type="GO" id="GO:0052621">
    <property type="term" value="F:diguanylate cyclase activity"/>
    <property type="evidence" value="ECO:0007669"/>
    <property type="project" value="TreeGrafter"/>
</dbReference>
<accession>A0A4Q0VQG9</accession>
<dbReference type="GO" id="GO:0043709">
    <property type="term" value="P:cell adhesion involved in single-species biofilm formation"/>
    <property type="evidence" value="ECO:0007669"/>
    <property type="project" value="TreeGrafter"/>
</dbReference>
<feature type="domain" description="GGDEF" evidence="1">
    <location>
        <begin position="349"/>
        <end position="478"/>
    </location>
</feature>
<dbReference type="OrthoDB" id="9759607at2"/>
<protein>
    <submittedName>
        <fullName evidence="2">Diguanylate cyclase</fullName>
    </submittedName>
</protein>
<dbReference type="NCBIfam" id="TIGR00254">
    <property type="entry name" value="GGDEF"/>
    <property type="match status" value="1"/>
</dbReference>
<dbReference type="Proteomes" id="UP000290649">
    <property type="component" value="Unassembled WGS sequence"/>
</dbReference>
<comment type="caution">
    <text evidence="2">The sequence shown here is derived from an EMBL/GenBank/DDBJ whole genome shotgun (WGS) entry which is preliminary data.</text>
</comment>
<dbReference type="InterPro" id="IPR029016">
    <property type="entry name" value="GAF-like_dom_sf"/>
</dbReference>
<dbReference type="PROSITE" id="PS50887">
    <property type="entry name" value="GGDEF"/>
    <property type="match status" value="1"/>
</dbReference>
<sequence length="483" mass="55108">MGIIYKLYNYELVLNSQKRKDLLLNVTKKFHSSMDVSAILSDIIDALKQVFPSFDVYLLLSHEWEVSDELPIMQLSYGKDKSNEVATNAYLTGKIQIEDIILDRKSVLYAPLRGKQGVYGVLKIMASNSFVFPQHEIDFIEVLADTGGNAIENAELYQQSRQLVEDLQLINRTSHELNSNLRLSETISYMKNQIKMSFDAQEIGFFLFRPNGEFEVIEGSSNYFLKDSNLSEIVTICRRIKNNQDPLFIGDLSSEFPYLLKPLRSFIGVPMVQSGKIIGAVFIVHEYAYHFSFNQFKLLQSLIHHSTLAFTNSMLHEELETLVITDHLTRLYARNFLDEKVQVSMEKDAYGCFLLFDIDDFKQINDVYGHQVGDDIIIQVANILKQNIKNTDIAARWGGEELAVYLPKVDLEVGAIVAERIRKKVSRETSPPVTISCGISHWKQSNLDKSLKTLFNNADKALYSAKRTGKNVIVSFDKDTCYL</sequence>
<dbReference type="GO" id="GO:1902201">
    <property type="term" value="P:negative regulation of bacterial-type flagellum-dependent cell motility"/>
    <property type="evidence" value="ECO:0007669"/>
    <property type="project" value="TreeGrafter"/>
</dbReference>